<proteinExistence type="predicted"/>
<name>A0A8D8FXX7_CULPI</name>
<protein>
    <submittedName>
        <fullName evidence="2">(northern house mosquito) hypothetical protein</fullName>
    </submittedName>
</protein>
<dbReference type="AlphaFoldDB" id="A0A8D8FXX7"/>
<accession>A0A8D8FXX7</accession>
<keyword evidence="1" id="KW-1133">Transmembrane helix</keyword>
<feature type="transmembrane region" description="Helical" evidence="1">
    <location>
        <begin position="85"/>
        <end position="102"/>
    </location>
</feature>
<evidence type="ECO:0000256" key="1">
    <source>
        <dbReference type="SAM" id="Phobius"/>
    </source>
</evidence>
<sequence>MCTFLLSYVWPGRTFSEQLLVSTGCCSVLDIRYIHIHRYKTLSIYHHIAQKVITFYSLFTIHFASTLDLDHVLFLLVAYTIHVQYFSPIVIFFLLGFIIACLQKMCYIVMLFHCFSISFYLGGLTKGLITSECVS</sequence>
<keyword evidence="1" id="KW-0472">Membrane</keyword>
<reference evidence="2" key="1">
    <citation type="submission" date="2021-05" db="EMBL/GenBank/DDBJ databases">
        <authorList>
            <person name="Alioto T."/>
            <person name="Alioto T."/>
            <person name="Gomez Garrido J."/>
        </authorList>
    </citation>
    <scope>NUCLEOTIDE SEQUENCE</scope>
</reference>
<evidence type="ECO:0000313" key="2">
    <source>
        <dbReference type="EMBL" id="CAG6486808.1"/>
    </source>
</evidence>
<organism evidence="2">
    <name type="scientific">Culex pipiens</name>
    <name type="common">House mosquito</name>
    <dbReference type="NCBI Taxonomy" id="7175"/>
    <lineage>
        <taxon>Eukaryota</taxon>
        <taxon>Metazoa</taxon>
        <taxon>Ecdysozoa</taxon>
        <taxon>Arthropoda</taxon>
        <taxon>Hexapoda</taxon>
        <taxon>Insecta</taxon>
        <taxon>Pterygota</taxon>
        <taxon>Neoptera</taxon>
        <taxon>Endopterygota</taxon>
        <taxon>Diptera</taxon>
        <taxon>Nematocera</taxon>
        <taxon>Culicoidea</taxon>
        <taxon>Culicidae</taxon>
        <taxon>Culicinae</taxon>
        <taxon>Culicini</taxon>
        <taxon>Culex</taxon>
        <taxon>Culex</taxon>
    </lineage>
</organism>
<dbReference type="EMBL" id="HBUE01105285">
    <property type="protein sequence ID" value="CAG6486807.1"/>
    <property type="molecule type" value="Transcribed_RNA"/>
</dbReference>
<dbReference type="EMBL" id="HBUE01105286">
    <property type="protein sequence ID" value="CAG6486808.1"/>
    <property type="molecule type" value="Transcribed_RNA"/>
</dbReference>
<feature type="transmembrane region" description="Helical" evidence="1">
    <location>
        <begin position="109"/>
        <end position="129"/>
    </location>
</feature>
<keyword evidence="1" id="KW-0812">Transmembrane</keyword>